<evidence type="ECO:0000313" key="2">
    <source>
        <dbReference type="Proteomes" id="UP000479531"/>
    </source>
</evidence>
<dbReference type="Proteomes" id="UP000479531">
    <property type="component" value="Unassembled WGS sequence"/>
</dbReference>
<organism evidence="1 2">
    <name type="scientific">Roseburia intestinalis</name>
    <dbReference type="NCBI Taxonomy" id="166486"/>
    <lineage>
        <taxon>Bacteria</taxon>
        <taxon>Bacillati</taxon>
        <taxon>Bacillota</taxon>
        <taxon>Clostridia</taxon>
        <taxon>Lachnospirales</taxon>
        <taxon>Lachnospiraceae</taxon>
        <taxon>Roseburia</taxon>
    </lineage>
</organism>
<comment type="caution">
    <text evidence="1">The sequence shown here is derived from an EMBL/GenBank/DDBJ whole genome shotgun (WGS) entry which is preliminary data.</text>
</comment>
<dbReference type="EMBL" id="WGGT01000032">
    <property type="protein sequence ID" value="MVQ47376.1"/>
    <property type="molecule type" value="Genomic_DNA"/>
</dbReference>
<gene>
    <name evidence="1" type="ORF">GCK47_17230</name>
</gene>
<evidence type="ECO:0000313" key="1">
    <source>
        <dbReference type="EMBL" id="MVQ47376.1"/>
    </source>
</evidence>
<proteinExistence type="predicted"/>
<reference evidence="1 2" key="1">
    <citation type="submission" date="2019-10" db="EMBL/GenBank/DDBJ databases">
        <title>Roseburia spp. ameliorate alcoholic fatty liver via restoration of gut barrier function.</title>
        <authorList>
            <person name="Seo B."/>
            <person name="Ko G."/>
        </authorList>
    </citation>
    <scope>NUCLEOTIDE SEQUENCE [LARGE SCALE GENOMIC DNA]</scope>
    <source>
        <strain evidence="1 2">SNUG30017</strain>
    </source>
</reference>
<dbReference type="AlphaFoldDB" id="A0A6L6XLE9"/>
<dbReference type="RefSeq" id="WP_157351099.1">
    <property type="nucleotide sequence ID" value="NZ_WGGT01000032.1"/>
</dbReference>
<name>A0A6L6XLE9_9FIRM</name>
<protein>
    <submittedName>
        <fullName evidence="1">Uncharacterized protein</fullName>
    </submittedName>
</protein>
<accession>A0A6L6XLE9</accession>
<sequence length="332" mass="39405">MKEIKVKKSRNEDDNYVELWKVIDPMKGVPQYYGRYTYKDEGTWYYVSDPLGYCELDRAVENDVMFICCDDSGKECVRYSNRDANPLPKFESVMKIRWEKICKNIDFNKENITANFWSESLNGESTMSVNQWLLSFMDPDLYGKEIAVMCGYDEIWTGSWHSKEIGYEDIPETEFIYLGHRYQFTKVTRKHKICGVEWNEFVCTDSPHVVSKEYGIQTYGYLGNWYDKTTTGTMFDKRTVRMMVQAELQKLYPKENKYSKLLFVSGNYCYQKSYEDVAKELIKNELHKNMVHDLISHLKERTQNSIFVSSNENRNKVKKLYPGIYGYDYCLW</sequence>